<dbReference type="RefSeq" id="WP_188487536.1">
    <property type="nucleotide sequence ID" value="NZ_BMCS01000001.1"/>
</dbReference>
<evidence type="ECO:0008006" key="3">
    <source>
        <dbReference type="Google" id="ProtNLM"/>
    </source>
</evidence>
<accession>A0ABQ1UEP8</accession>
<evidence type="ECO:0000313" key="2">
    <source>
        <dbReference type="Proteomes" id="UP000632454"/>
    </source>
</evidence>
<evidence type="ECO:0000313" key="1">
    <source>
        <dbReference type="EMBL" id="GGF16277.1"/>
    </source>
</evidence>
<protein>
    <recommendedName>
        <fullName evidence="3">GNAT family N-acetyltransferase</fullName>
    </recommendedName>
</protein>
<organism evidence="1 2">
    <name type="scientific">Williamsia phyllosphaerae</name>
    <dbReference type="NCBI Taxonomy" id="885042"/>
    <lineage>
        <taxon>Bacteria</taxon>
        <taxon>Bacillati</taxon>
        <taxon>Actinomycetota</taxon>
        <taxon>Actinomycetes</taxon>
        <taxon>Mycobacteriales</taxon>
        <taxon>Nocardiaceae</taxon>
        <taxon>Williamsia</taxon>
    </lineage>
</organism>
<name>A0ABQ1UEP8_9NOCA</name>
<dbReference type="Proteomes" id="UP000632454">
    <property type="component" value="Unassembled WGS sequence"/>
</dbReference>
<sequence length="243" mass="26234">MGITIHPLRLDGFDALPAHVRQCIFWEVDPAVIPGADSGYVIDSEFDKEAWVSMVMLDWGKCAQVAVESTTGRAIGTAFYAPPGRVPRARLFPTSPVSADAVLLTSLRVDAGFAGTAEMLIDSVIGDLIQRGVRAVEAFGIVRSDGDTEHPATARRSVGGRPDPQASLCPGCMIDAHFLKDSGFDLVASHPRFPRFRLELDQGLGWKSAVESALQGLVVMAAIDVPGRERERVATPVGRRRDR</sequence>
<dbReference type="EMBL" id="BMCS01000001">
    <property type="protein sequence ID" value="GGF16277.1"/>
    <property type="molecule type" value="Genomic_DNA"/>
</dbReference>
<comment type="caution">
    <text evidence="1">The sequence shown here is derived from an EMBL/GenBank/DDBJ whole genome shotgun (WGS) entry which is preliminary data.</text>
</comment>
<keyword evidence="2" id="KW-1185">Reference proteome</keyword>
<proteinExistence type="predicted"/>
<gene>
    <name evidence="1" type="ORF">GCM10007298_10410</name>
</gene>
<reference evidence="2" key="1">
    <citation type="journal article" date="2019" name="Int. J. Syst. Evol. Microbiol.">
        <title>The Global Catalogue of Microorganisms (GCM) 10K type strain sequencing project: providing services to taxonomists for standard genome sequencing and annotation.</title>
        <authorList>
            <consortium name="The Broad Institute Genomics Platform"/>
            <consortium name="The Broad Institute Genome Sequencing Center for Infectious Disease"/>
            <person name="Wu L."/>
            <person name="Ma J."/>
        </authorList>
    </citation>
    <scope>NUCLEOTIDE SEQUENCE [LARGE SCALE GENOMIC DNA]</scope>
    <source>
        <strain evidence="2">CCM 7855</strain>
    </source>
</reference>